<dbReference type="EMBL" id="FQWQ01000001">
    <property type="protein sequence ID" value="SHG83972.1"/>
    <property type="molecule type" value="Genomic_DNA"/>
</dbReference>
<proteinExistence type="predicted"/>
<name>A0A1M5N3F5_9BACT</name>
<protein>
    <recommendedName>
        <fullName evidence="3">PLD-like domain-containing protein</fullName>
    </recommendedName>
</protein>
<sequence>MLIKKLAAPLINEKILSQAEHVYVATAGISEPAFDFVVGRLSVKCKVELVTGLDVLTSPNVLRRIWAQFPDRVAARIYGRNFFHPNVYIFDMPYRKAIAFVGSGSFTLEGLKDHEEVFYKITDPKEIENLKSWFIGYYEFAEPLTERIIQEYEWAYPAMKQRDIVSRQEKKQFMELASHAFQWDSIRFKLQYFKKEDYLVFASDKASVQTDEMQAERLVVSNKLLHLHELIKNHVAGLKLQVETEPKQISSLDPHQHPEGRLRSQWFAYGDGNDHELLQLQVILRQKDVGVWLVSSPLKQGVEARRHFRDQMKDATYRGNFFKLLSALGAGYWMEVAGDVRPLETFPNEDALWEFTKGDDGRYFTFKIGKNYSPGDPDISTENIAPTVMKQFDKLVLLYRQMDDPLG</sequence>
<gene>
    <name evidence="1" type="ORF">SAMN04488109_2079</name>
</gene>
<evidence type="ECO:0000313" key="2">
    <source>
        <dbReference type="Proteomes" id="UP000184212"/>
    </source>
</evidence>
<dbReference type="Proteomes" id="UP000184212">
    <property type="component" value="Unassembled WGS sequence"/>
</dbReference>
<evidence type="ECO:0000313" key="1">
    <source>
        <dbReference type="EMBL" id="SHG83972.1"/>
    </source>
</evidence>
<reference evidence="1 2" key="1">
    <citation type="submission" date="2016-11" db="EMBL/GenBank/DDBJ databases">
        <authorList>
            <person name="Jaros S."/>
            <person name="Januszkiewicz K."/>
            <person name="Wedrychowicz H."/>
        </authorList>
    </citation>
    <scope>NUCLEOTIDE SEQUENCE [LARGE SCALE GENOMIC DNA]</scope>
    <source>
        <strain evidence="1 2">DSM 24574</strain>
    </source>
</reference>
<accession>A0A1M5N3F5</accession>
<organism evidence="1 2">
    <name type="scientific">Chryseolinea serpens</name>
    <dbReference type="NCBI Taxonomy" id="947013"/>
    <lineage>
        <taxon>Bacteria</taxon>
        <taxon>Pseudomonadati</taxon>
        <taxon>Bacteroidota</taxon>
        <taxon>Cytophagia</taxon>
        <taxon>Cytophagales</taxon>
        <taxon>Fulvivirgaceae</taxon>
        <taxon>Chryseolinea</taxon>
    </lineage>
</organism>
<dbReference type="RefSeq" id="WP_073133393.1">
    <property type="nucleotide sequence ID" value="NZ_FQWQ01000001.1"/>
</dbReference>
<keyword evidence="2" id="KW-1185">Reference proteome</keyword>
<dbReference type="Gene3D" id="3.30.870.10">
    <property type="entry name" value="Endonuclease Chain A"/>
    <property type="match status" value="1"/>
</dbReference>
<evidence type="ECO:0008006" key="3">
    <source>
        <dbReference type="Google" id="ProtNLM"/>
    </source>
</evidence>
<dbReference type="OrthoDB" id="5894983at2"/>
<dbReference type="AlphaFoldDB" id="A0A1M5N3F5"/>